<protein>
    <submittedName>
        <fullName evidence="2">Uncharacterized protein</fullName>
    </submittedName>
</protein>
<sequence>MRLQYKSIPRPRLPLRPNLTKSHDLTLSCETMVSWDIFTRHEQGPGWYTDLTEQNVFFYALIGPTQLQRYSDSSMLEQTHERQFAIAQLGVRNGGFEDDHIARMESAFQNIDDRFATYPLEEPCRPSSPHVEDLMNFRIQSHSFSPLPTLDLEPQSEAASSAPRPMTPLRNSPRSALNLYELMNPDPQPASKSKRHLSDDSDDMPRIQFDVGCPGRHDIDSDSGPNTPPPITYTRAKQMPREGGPVRTRRGIRMRRPRPVVRHRLRDDGRDARQLEKDCQLLLNLSQNSPPQGL</sequence>
<feature type="region of interest" description="Disordered" evidence="1">
    <location>
        <begin position="146"/>
        <end position="247"/>
    </location>
</feature>
<evidence type="ECO:0000256" key="1">
    <source>
        <dbReference type="SAM" id="MobiDB-lite"/>
    </source>
</evidence>
<proteinExistence type="predicted"/>
<dbReference type="OrthoDB" id="4117972at2759"/>
<evidence type="ECO:0000313" key="3">
    <source>
        <dbReference type="Proteomes" id="UP000094526"/>
    </source>
</evidence>
<evidence type="ECO:0000313" key="2">
    <source>
        <dbReference type="EMBL" id="OCT54457.1"/>
    </source>
</evidence>
<accession>A0A1C1D135</accession>
<gene>
    <name evidence="2" type="ORF">CLCR_00908</name>
</gene>
<feature type="compositionally biased region" description="Basic and acidic residues" evidence="1">
    <location>
        <begin position="196"/>
        <end position="205"/>
    </location>
</feature>
<dbReference type="VEuPathDB" id="FungiDB:CLCR_00908"/>
<dbReference type="EMBL" id="LGRB01000004">
    <property type="protein sequence ID" value="OCT54457.1"/>
    <property type="molecule type" value="Genomic_DNA"/>
</dbReference>
<dbReference type="Proteomes" id="UP000094526">
    <property type="component" value="Unassembled WGS sequence"/>
</dbReference>
<dbReference type="VEuPathDB" id="FungiDB:G647_01719"/>
<reference evidence="3" key="1">
    <citation type="submission" date="2015-07" db="EMBL/GenBank/DDBJ databases">
        <authorList>
            <person name="Teixeira M.M."/>
            <person name="Souza R.C."/>
            <person name="Almeida L.G."/>
            <person name="Vicente V.A."/>
            <person name="de Hoog S."/>
            <person name="Bocca A.L."/>
            <person name="de Almeida S.R."/>
            <person name="Vasconcelos A.T."/>
            <person name="Felipe M.S."/>
        </authorList>
    </citation>
    <scope>NUCLEOTIDE SEQUENCE [LARGE SCALE GENOMIC DNA]</scope>
    <source>
        <strain evidence="3">KSF</strain>
    </source>
</reference>
<name>A0A1C1D135_9EURO</name>
<dbReference type="AlphaFoldDB" id="A0A1C1D135"/>
<keyword evidence="3" id="KW-1185">Reference proteome</keyword>
<organism evidence="2 3">
    <name type="scientific">Cladophialophora carrionii</name>
    <dbReference type="NCBI Taxonomy" id="86049"/>
    <lineage>
        <taxon>Eukaryota</taxon>
        <taxon>Fungi</taxon>
        <taxon>Dikarya</taxon>
        <taxon>Ascomycota</taxon>
        <taxon>Pezizomycotina</taxon>
        <taxon>Eurotiomycetes</taxon>
        <taxon>Chaetothyriomycetidae</taxon>
        <taxon>Chaetothyriales</taxon>
        <taxon>Herpotrichiellaceae</taxon>
        <taxon>Cladophialophora</taxon>
    </lineage>
</organism>
<comment type="caution">
    <text evidence="2">The sequence shown here is derived from an EMBL/GenBank/DDBJ whole genome shotgun (WGS) entry which is preliminary data.</text>
</comment>